<sequence length="879" mass="90204">MRYGDEEDGTPCQLSWWRQGFCFRGRCQRQYLVPAVPGDENNNVEVRQEPVRVLVCRNRRERLKAFGGNVGFCDQGVCKAVEATAAPTTAPTAPPEASTTTSLPVESAVTTSAPAATTAATEEDVSVAETNEPTPVATTQAPVTAAPVARPPWRPGFVGVKCDRAYPARVNNGRMAKCRFLCRGYPFLRIGFEEDGTPCWRKKTIEGVCFDGKCEPVPPPTEATTVEQESSTAGPSAAQTDEVVTMGAGDETTTPAATGTETAENLSTSTTSIPQEGDDASTDQGTNNEGAESTTAKLESATSEQQEGSEEQATTANPSRGADDEGHTEENASEGATTATHVEYGTTEGSGHLADEDAAAQEQTTGPSPAESTTVQSDATDAAASGQAGTSSGEQATTQTEQEGSEGQQTTGAGPTTGEEEEEGSGHTVEQAASETPTQELTTGSSSTEEAIAAVSERDAAIEDASTQSSHESTAGGSVDLVTEEGQASEPSVKPGASETGTGAGGLEDNTSSSTEAEQQAEGTTSAATQTEAAESEGASATSSTRAADVEPPTESPLTSDAGQELTDGQALASTDGAFETTTTASESETAKVITTVTRKEIVRPVGSDDMSEATVVDTTRNTYVETIPVSALNETGNPNKQKTDVSDSSYTSGTADETNEEAQGSSTDGALSEGDTTTDFAADVAQSEQVVTGQPEQKEASAFDETSQGTTHVETSPLSKVDEQSVAAAETTTSSEEALQAVQEGTEVSSVAVAEEFPESTTGATAPESATVKVVTKVIQKEIVRPVGSDSQSDATVVDVSKTTSVETLPASEFGNAEESGVVASSESTVSVNDDAAANDVVSSGPSIVITDFVQKTASSSKEPVTAPSTEGEATELP</sequence>
<name>A0ACB7SGY2_HYAAI</name>
<comment type="caution">
    <text evidence="1">The sequence shown here is derived from an EMBL/GenBank/DDBJ whole genome shotgun (WGS) entry which is preliminary data.</text>
</comment>
<accession>A0ACB7SGY2</accession>
<evidence type="ECO:0000313" key="1">
    <source>
        <dbReference type="EMBL" id="KAH6933955.1"/>
    </source>
</evidence>
<evidence type="ECO:0000313" key="2">
    <source>
        <dbReference type="Proteomes" id="UP000821845"/>
    </source>
</evidence>
<protein>
    <submittedName>
        <fullName evidence="1">Uncharacterized protein</fullName>
    </submittedName>
</protein>
<keyword evidence="2" id="KW-1185">Reference proteome</keyword>
<reference evidence="1" key="1">
    <citation type="submission" date="2020-05" db="EMBL/GenBank/DDBJ databases">
        <title>Large-scale comparative analyses of tick genomes elucidate their genetic diversity and vector capacities.</title>
        <authorList>
            <person name="Jia N."/>
            <person name="Wang J."/>
            <person name="Shi W."/>
            <person name="Du L."/>
            <person name="Sun Y."/>
            <person name="Zhan W."/>
            <person name="Jiang J."/>
            <person name="Wang Q."/>
            <person name="Zhang B."/>
            <person name="Ji P."/>
            <person name="Sakyi L.B."/>
            <person name="Cui X."/>
            <person name="Yuan T."/>
            <person name="Jiang B."/>
            <person name="Yang W."/>
            <person name="Lam T.T.-Y."/>
            <person name="Chang Q."/>
            <person name="Ding S."/>
            <person name="Wang X."/>
            <person name="Zhu J."/>
            <person name="Ruan X."/>
            <person name="Zhao L."/>
            <person name="Wei J."/>
            <person name="Que T."/>
            <person name="Du C."/>
            <person name="Cheng J."/>
            <person name="Dai P."/>
            <person name="Han X."/>
            <person name="Huang E."/>
            <person name="Gao Y."/>
            <person name="Liu J."/>
            <person name="Shao H."/>
            <person name="Ye R."/>
            <person name="Li L."/>
            <person name="Wei W."/>
            <person name="Wang X."/>
            <person name="Wang C."/>
            <person name="Yang T."/>
            <person name="Huo Q."/>
            <person name="Li W."/>
            <person name="Guo W."/>
            <person name="Chen H."/>
            <person name="Zhou L."/>
            <person name="Ni X."/>
            <person name="Tian J."/>
            <person name="Zhou Y."/>
            <person name="Sheng Y."/>
            <person name="Liu T."/>
            <person name="Pan Y."/>
            <person name="Xia L."/>
            <person name="Li J."/>
            <person name="Zhao F."/>
            <person name="Cao W."/>
        </authorList>
    </citation>
    <scope>NUCLEOTIDE SEQUENCE</scope>
    <source>
        <strain evidence="1">Hyas-2018</strain>
    </source>
</reference>
<proteinExistence type="predicted"/>
<dbReference type="Proteomes" id="UP000821845">
    <property type="component" value="Chromosome 4"/>
</dbReference>
<organism evidence="1 2">
    <name type="scientific">Hyalomma asiaticum</name>
    <name type="common">Tick</name>
    <dbReference type="NCBI Taxonomy" id="266040"/>
    <lineage>
        <taxon>Eukaryota</taxon>
        <taxon>Metazoa</taxon>
        <taxon>Ecdysozoa</taxon>
        <taxon>Arthropoda</taxon>
        <taxon>Chelicerata</taxon>
        <taxon>Arachnida</taxon>
        <taxon>Acari</taxon>
        <taxon>Parasitiformes</taxon>
        <taxon>Ixodida</taxon>
        <taxon>Ixodoidea</taxon>
        <taxon>Ixodidae</taxon>
        <taxon>Hyalomminae</taxon>
        <taxon>Hyalomma</taxon>
    </lineage>
</organism>
<gene>
    <name evidence="1" type="ORF">HPB50_019343</name>
</gene>
<dbReference type="EMBL" id="CM023484">
    <property type="protein sequence ID" value="KAH6933955.1"/>
    <property type="molecule type" value="Genomic_DNA"/>
</dbReference>